<keyword evidence="2" id="KW-0378">Hydrolase</keyword>
<dbReference type="AlphaFoldDB" id="A0A1I4EEC2"/>
<accession>A0A1I4EEC2</accession>
<dbReference type="RefSeq" id="WP_008211080.1">
    <property type="nucleotide sequence ID" value="NZ_FOSR01000012.1"/>
</dbReference>
<evidence type="ECO:0000259" key="1">
    <source>
        <dbReference type="Pfam" id="PF13391"/>
    </source>
</evidence>
<gene>
    <name evidence="2" type="ORF">SAMN05192579_11251</name>
</gene>
<keyword evidence="2" id="KW-0540">Nuclease</keyword>
<dbReference type="Pfam" id="PF13391">
    <property type="entry name" value="HNH_2"/>
    <property type="match status" value="1"/>
</dbReference>
<dbReference type="GO" id="GO:0004519">
    <property type="term" value="F:endonuclease activity"/>
    <property type="evidence" value="ECO:0007669"/>
    <property type="project" value="UniProtKB-KW"/>
</dbReference>
<evidence type="ECO:0000313" key="2">
    <source>
        <dbReference type="EMBL" id="SFL04112.1"/>
    </source>
</evidence>
<name>A0A1I4EEC2_9GAMM</name>
<proteinExistence type="predicted"/>
<sequence>MTNAIFTASESSAYDDQIECRYHFPRTYLRQVEEAIGDWIIYYEPRRSTGPNRAGGRQAYFAIAQVAGITQDPARPDHHYAQMRGFLEFDQAIAFREGAEYRESILQKADGSTNKGAFGRSVRLIPREEFDRIAQAGLYAQPQPWELADRVAEPVPEYVVHPIVEQVSQRKFRDAAFRRHVRNAYANTCAVTGLRLINGGGRPEVQAAHIRSVEADGPDTVRNGIALTGTAHWLFDRGLLTFADDYSILLSPHGVPDDLDKLILPDRKLRIPANPDLRPHATYLAWHRENCFKR</sequence>
<dbReference type="EMBL" id="FOSR01000012">
    <property type="protein sequence ID" value="SFL04112.1"/>
    <property type="molecule type" value="Genomic_DNA"/>
</dbReference>
<keyword evidence="3" id="KW-1185">Reference proteome</keyword>
<protein>
    <submittedName>
        <fullName evidence="2">Putative restriction endonuclease</fullName>
    </submittedName>
</protein>
<dbReference type="InterPro" id="IPR003615">
    <property type="entry name" value="HNH_nuc"/>
</dbReference>
<reference evidence="3" key="1">
    <citation type="submission" date="2016-10" db="EMBL/GenBank/DDBJ databases">
        <authorList>
            <person name="Varghese N."/>
            <person name="Submissions S."/>
        </authorList>
    </citation>
    <scope>NUCLEOTIDE SEQUENCE [LARGE SCALE GENOMIC DNA]</scope>
    <source>
        <strain evidence="3">MO64</strain>
    </source>
</reference>
<keyword evidence="2" id="KW-0255">Endonuclease</keyword>
<feature type="domain" description="HNH nuclease" evidence="1">
    <location>
        <begin position="189"/>
        <end position="242"/>
    </location>
</feature>
<evidence type="ECO:0000313" key="3">
    <source>
        <dbReference type="Proteomes" id="UP000198725"/>
    </source>
</evidence>
<organism evidence="2 3">
    <name type="scientific">Rhodanobacter glycinis</name>
    <dbReference type="NCBI Taxonomy" id="582702"/>
    <lineage>
        <taxon>Bacteria</taxon>
        <taxon>Pseudomonadati</taxon>
        <taxon>Pseudomonadota</taxon>
        <taxon>Gammaproteobacteria</taxon>
        <taxon>Lysobacterales</taxon>
        <taxon>Rhodanobacteraceae</taxon>
        <taxon>Rhodanobacter</taxon>
    </lineage>
</organism>
<dbReference type="Proteomes" id="UP000198725">
    <property type="component" value="Unassembled WGS sequence"/>
</dbReference>